<keyword evidence="2" id="KW-1185">Reference proteome</keyword>
<dbReference type="Gene3D" id="3.20.20.150">
    <property type="entry name" value="Divalent-metal-dependent TIM barrel enzymes"/>
    <property type="match status" value="1"/>
</dbReference>
<comment type="caution">
    <text evidence="1">The sequence shown here is derived from an EMBL/GenBank/DDBJ whole genome shotgun (WGS) entry which is preliminary data.</text>
</comment>
<protein>
    <recommendedName>
        <fullName evidence="3">Xylose isomerase-like TIM barrel</fullName>
    </recommendedName>
</protein>
<dbReference type="RefSeq" id="WP_146394944.1">
    <property type="nucleotide sequence ID" value="NZ_SJPJ01000001.1"/>
</dbReference>
<dbReference type="OrthoDB" id="9785907at2"/>
<dbReference type="SUPFAM" id="SSF51658">
    <property type="entry name" value="Xylose isomerase-like"/>
    <property type="match status" value="1"/>
</dbReference>
<evidence type="ECO:0008006" key="3">
    <source>
        <dbReference type="Google" id="ProtNLM"/>
    </source>
</evidence>
<dbReference type="Proteomes" id="UP000315010">
    <property type="component" value="Unassembled WGS sequence"/>
</dbReference>
<name>A0A5C5YXL1_9BACT</name>
<sequence length="409" mass="45893">MISTIGYCTNVHAGTDLDTIRDNLQRYAVDVHRNLTGDAPLGVGLWLPQKAASQLAASDEEMREFRAFLDQRHLEAFTINGFPYDNFHQDIVKHQVYEPAWWDPRRLVYTKQLAHVMTSLLPESQKVGSISTLPIGWPTDSIHLGLAKSKELDLAGTQLRDLADFLAALEARSGRRIVVAIEPEPGCILDSATDLIQWFEKQLPNSVHRRYIQVCHDICHSAVMMEPQQEVLSRYAAAGIGIGKVQVSSAVVADWDSMAIHRRQEAIEQLAQFAEDRYLHQTGRMAADGSFTLVEDLPQLLSQTPTSGDPAQASGDPAQGDMRWVVHFHVPIFLERFGRLSTSQSEILKCLKALHDDAALATPTIDFTGHFEIETYAWTVLPEAMRKRGLADDVATEIRWLNKEWIDSM</sequence>
<evidence type="ECO:0000313" key="2">
    <source>
        <dbReference type="Proteomes" id="UP000315010"/>
    </source>
</evidence>
<reference evidence="1 2" key="1">
    <citation type="submission" date="2019-02" db="EMBL/GenBank/DDBJ databases">
        <title>Deep-cultivation of Planctomycetes and their phenomic and genomic characterization uncovers novel biology.</title>
        <authorList>
            <person name="Wiegand S."/>
            <person name="Jogler M."/>
            <person name="Boedeker C."/>
            <person name="Pinto D."/>
            <person name="Vollmers J."/>
            <person name="Rivas-Marin E."/>
            <person name="Kohn T."/>
            <person name="Peeters S.H."/>
            <person name="Heuer A."/>
            <person name="Rast P."/>
            <person name="Oberbeckmann S."/>
            <person name="Bunk B."/>
            <person name="Jeske O."/>
            <person name="Meyerdierks A."/>
            <person name="Storesund J.E."/>
            <person name="Kallscheuer N."/>
            <person name="Luecker S."/>
            <person name="Lage O.M."/>
            <person name="Pohl T."/>
            <person name="Merkel B.J."/>
            <person name="Hornburger P."/>
            <person name="Mueller R.-W."/>
            <person name="Bruemmer F."/>
            <person name="Labrenz M."/>
            <person name="Spormann A.M."/>
            <person name="Op Den Camp H."/>
            <person name="Overmann J."/>
            <person name="Amann R."/>
            <person name="Jetten M.S.M."/>
            <person name="Mascher T."/>
            <person name="Medema M.H."/>
            <person name="Devos D.P."/>
            <person name="Kaster A.-K."/>
            <person name="Ovreas L."/>
            <person name="Rohde M."/>
            <person name="Galperin M.Y."/>
            <person name="Jogler C."/>
        </authorList>
    </citation>
    <scope>NUCLEOTIDE SEQUENCE [LARGE SCALE GENOMIC DNA]</scope>
    <source>
        <strain evidence="1 2">CA13</strain>
    </source>
</reference>
<dbReference type="InterPro" id="IPR036237">
    <property type="entry name" value="Xyl_isomerase-like_sf"/>
</dbReference>
<dbReference type="EMBL" id="SJPJ01000001">
    <property type="protein sequence ID" value="TWT79808.1"/>
    <property type="molecule type" value="Genomic_DNA"/>
</dbReference>
<proteinExistence type="predicted"/>
<dbReference type="NCBIfam" id="NF035939">
    <property type="entry name" value="TIM_EboE"/>
    <property type="match status" value="1"/>
</dbReference>
<dbReference type="AlphaFoldDB" id="A0A5C5YXL1"/>
<evidence type="ECO:0000313" key="1">
    <source>
        <dbReference type="EMBL" id="TWT79808.1"/>
    </source>
</evidence>
<gene>
    <name evidence="1" type="ORF">CA13_12150</name>
</gene>
<accession>A0A5C5YXL1</accession>
<organism evidence="1 2">
    <name type="scientific">Novipirellula herctigrandis</name>
    <dbReference type="NCBI Taxonomy" id="2527986"/>
    <lineage>
        <taxon>Bacteria</taxon>
        <taxon>Pseudomonadati</taxon>
        <taxon>Planctomycetota</taxon>
        <taxon>Planctomycetia</taxon>
        <taxon>Pirellulales</taxon>
        <taxon>Pirellulaceae</taxon>
        <taxon>Novipirellula</taxon>
    </lineage>
</organism>